<name>A0A7J7KCZ7_BUGNE</name>
<comment type="caution">
    <text evidence="1">The sequence shown here is derived from an EMBL/GenBank/DDBJ whole genome shotgun (WGS) entry which is preliminary data.</text>
</comment>
<protein>
    <submittedName>
        <fullName evidence="1">Uncharacterized protein</fullName>
    </submittedName>
</protein>
<organism evidence="1 2">
    <name type="scientific">Bugula neritina</name>
    <name type="common">Brown bryozoan</name>
    <name type="synonym">Sertularia neritina</name>
    <dbReference type="NCBI Taxonomy" id="10212"/>
    <lineage>
        <taxon>Eukaryota</taxon>
        <taxon>Metazoa</taxon>
        <taxon>Spiralia</taxon>
        <taxon>Lophotrochozoa</taxon>
        <taxon>Bryozoa</taxon>
        <taxon>Gymnolaemata</taxon>
        <taxon>Cheilostomatida</taxon>
        <taxon>Flustrina</taxon>
        <taxon>Buguloidea</taxon>
        <taxon>Bugulidae</taxon>
        <taxon>Bugula</taxon>
    </lineage>
</organism>
<evidence type="ECO:0000313" key="1">
    <source>
        <dbReference type="EMBL" id="KAF6035488.1"/>
    </source>
</evidence>
<gene>
    <name evidence="1" type="ORF">EB796_006206</name>
</gene>
<dbReference type="AlphaFoldDB" id="A0A7J7KCZ7"/>
<proteinExistence type="predicted"/>
<reference evidence="1" key="1">
    <citation type="submission" date="2020-06" db="EMBL/GenBank/DDBJ databases">
        <title>Draft genome of Bugula neritina, a colonial animal packing powerful symbionts and potential medicines.</title>
        <authorList>
            <person name="Rayko M."/>
        </authorList>
    </citation>
    <scope>NUCLEOTIDE SEQUENCE [LARGE SCALE GENOMIC DNA]</scope>
    <source>
        <strain evidence="1">Kwan_BN1</strain>
    </source>
</reference>
<sequence>MLNFNNFKFSIDPQKSLLSDSRFPHIVEVDQKQVYVVWVKVDQRQVYVVWVKVDQRQSSVVWVAVDQRQSSVVWADGHIYALLLLVTKAAQHKIRLWGDLGRTTGSRSGSCDTQRIFDSPFDHLE</sequence>
<keyword evidence="2" id="KW-1185">Reference proteome</keyword>
<evidence type="ECO:0000313" key="2">
    <source>
        <dbReference type="Proteomes" id="UP000593567"/>
    </source>
</evidence>
<dbReference type="Proteomes" id="UP000593567">
    <property type="component" value="Unassembled WGS sequence"/>
</dbReference>
<dbReference type="EMBL" id="VXIV02000871">
    <property type="protein sequence ID" value="KAF6035488.1"/>
    <property type="molecule type" value="Genomic_DNA"/>
</dbReference>
<accession>A0A7J7KCZ7</accession>